<comment type="caution">
    <text evidence="2">The sequence shown here is derived from an EMBL/GenBank/DDBJ whole genome shotgun (WGS) entry which is preliminary data.</text>
</comment>
<evidence type="ECO:0000313" key="2">
    <source>
        <dbReference type="EMBL" id="MBD2827618.1"/>
    </source>
</evidence>
<accession>A0A927BII7</accession>
<proteinExistence type="predicted"/>
<name>A0A927BII7_STRGL</name>
<gene>
    <name evidence="2" type="ORF">ID875_03080</name>
</gene>
<organism evidence="2">
    <name type="scientific">Streptomyces globisporus</name>
    <dbReference type="NCBI Taxonomy" id="1908"/>
    <lineage>
        <taxon>Bacteria</taxon>
        <taxon>Bacillati</taxon>
        <taxon>Actinomycetota</taxon>
        <taxon>Actinomycetes</taxon>
        <taxon>Kitasatosporales</taxon>
        <taxon>Streptomycetaceae</taxon>
        <taxon>Streptomyces</taxon>
    </lineage>
</organism>
<dbReference type="AlphaFoldDB" id="A0A927BII7"/>
<sequence>MALRIDGGCGGAGASGSRRGRCDGPRRRDAAAYGRFGEGQLSPYHEKYDAAQLVRQCAAQAGVQAFHARIVISLHAVGQFNDIRQERGKSCIVVLPGG</sequence>
<reference evidence="2" key="1">
    <citation type="journal article" date="2020" name="PLoS ONE">
        <title>Isolation and characterization of Streptomyces bacteriophages and Streptomyces strains encoding biosynthetic arsenals: Streptomyces strains and phages for antibiotic discovery.</title>
        <authorList>
            <person name="Montano E.T."/>
            <person name="Nideffer J.F."/>
            <person name="Brumage L."/>
            <person name="Erb M."/>
            <person name="Derman A.I."/>
            <person name="Davis J.P."/>
            <person name="Estrada E."/>
            <person name="Fu S."/>
            <person name="Le D."/>
            <person name="Vuppala A."/>
            <person name="Tran C."/>
            <person name="Luterstein E."/>
            <person name="Lakkaraju S."/>
            <person name="Panchagnula S."/>
            <person name="Ren C."/>
            <person name="Doan J."/>
            <person name="Tran S."/>
            <person name="Soriano J."/>
            <person name="Fujita Y."/>
            <person name="Gutala P."/>
            <person name="Fujii Q."/>
            <person name="Lee M."/>
            <person name="Bui A."/>
            <person name="Villarreal C."/>
            <person name="Shing S.R."/>
            <person name="Kim S."/>
            <person name="Freeman D."/>
            <person name="Racha V."/>
            <person name="Ho A."/>
            <person name="Kumar P."/>
            <person name="Falah K."/>
            <person name="Dawson T."/>
            <person name="Enustun E."/>
            <person name="Prichard A."/>
            <person name="Gomez A."/>
            <person name="Khanna K."/>
            <person name="Trigg S."/>
            <person name="Fernandez L."/>
            <person name="Pogliano K."/>
            <person name="Pogliano J."/>
        </authorList>
    </citation>
    <scope>NUCLEOTIDE SEQUENCE</scope>
    <source>
        <strain evidence="2">QF2</strain>
    </source>
</reference>
<dbReference type="EMBL" id="JACWUS010000001">
    <property type="protein sequence ID" value="MBD2827618.1"/>
    <property type="molecule type" value="Genomic_DNA"/>
</dbReference>
<feature type="region of interest" description="Disordered" evidence="1">
    <location>
        <begin position="1"/>
        <end position="28"/>
    </location>
</feature>
<protein>
    <submittedName>
        <fullName evidence="2">Uncharacterized protein</fullName>
    </submittedName>
</protein>
<evidence type="ECO:0000256" key="1">
    <source>
        <dbReference type="SAM" id="MobiDB-lite"/>
    </source>
</evidence>